<protein>
    <recommendedName>
        <fullName evidence="8">Holin</fullName>
    </recommendedName>
</protein>
<dbReference type="Pfam" id="PF05105">
    <property type="entry name" value="Phage_holin_4_1"/>
    <property type="match status" value="1"/>
</dbReference>
<sequence>MNTLLAFFHEMAPSGHQIGWGTAVSCFGTFFSYLIGWNDVIEALIVAMAIDYITGLMAAYINPNMKLNSQKGFRGICKKIVVLLLVALAHEIDKATGQPAIQSLVVWFFIGNEGLSIIENAAKAGLPIPQKLRDTLEQLTDKKGEEHR</sequence>
<evidence type="ECO:0000256" key="3">
    <source>
        <dbReference type="ARBA" id="ARBA00022989"/>
    </source>
</evidence>
<dbReference type="EMBL" id="CP027569">
    <property type="protein sequence ID" value="AVO26363.1"/>
    <property type="molecule type" value="Genomic_DNA"/>
</dbReference>
<dbReference type="Proteomes" id="UP000238358">
    <property type="component" value="Chromosome"/>
</dbReference>
<feature type="transmembrane region" description="Helical" evidence="5">
    <location>
        <begin position="18"/>
        <end position="37"/>
    </location>
</feature>
<comment type="subcellular location">
    <subcellularLocation>
        <location evidence="1">Membrane</location>
        <topology evidence="1">Multi-pass membrane protein</topology>
    </subcellularLocation>
</comment>
<evidence type="ECO:0008006" key="8">
    <source>
        <dbReference type="Google" id="ProtNLM"/>
    </source>
</evidence>
<keyword evidence="2 5" id="KW-0812">Transmembrane</keyword>
<accession>A0A2S0M4I7</accession>
<evidence type="ECO:0000256" key="4">
    <source>
        <dbReference type="ARBA" id="ARBA00023136"/>
    </source>
</evidence>
<keyword evidence="4 5" id="KW-0472">Membrane</keyword>
<evidence type="ECO:0000256" key="2">
    <source>
        <dbReference type="ARBA" id="ARBA00022692"/>
    </source>
</evidence>
<dbReference type="RefSeq" id="WP_027895866.1">
    <property type="nucleotide sequence ID" value="NZ_CP027569.1"/>
</dbReference>
<reference evidence="6 7" key="1">
    <citation type="journal article" date="2018" name="Genome Announc.">
        <title>Complete genomes of two Megasphaera elsdenii strains, NCIMB 702410 and ATCC 25940.</title>
        <authorList>
            <person name="Hatmaker E.A."/>
            <person name="O'Dell K."/>
            <person name="Riley L.A."/>
            <person name="Klingeman D.M."/>
            <person name="Guss A.M."/>
        </authorList>
    </citation>
    <scope>NUCLEOTIDE SEQUENCE [LARGE SCALE GENOMIC DNA]</scope>
    <source>
        <strain evidence="6 7">NCIMB702410</strain>
    </source>
</reference>
<gene>
    <name evidence="6" type="ORF">C6Y28_01275</name>
</gene>
<dbReference type="AlphaFoldDB" id="A0A2S0M4I7"/>
<name>A0A2S0M4I7_MEGEL</name>
<evidence type="ECO:0000256" key="1">
    <source>
        <dbReference type="ARBA" id="ARBA00004141"/>
    </source>
</evidence>
<evidence type="ECO:0000313" key="7">
    <source>
        <dbReference type="Proteomes" id="UP000238358"/>
    </source>
</evidence>
<dbReference type="OrthoDB" id="88184at2"/>
<evidence type="ECO:0000313" key="6">
    <source>
        <dbReference type="EMBL" id="AVO26363.1"/>
    </source>
</evidence>
<dbReference type="NCBIfam" id="TIGR01593">
    <property type="entry name" value="holin_tox_secr"/>
    <property type="match status" value="1"/>
</dbReference>
<evidence type="ECO:0000256" key="5">
    <source>
        <dbReference type="SAM" id="Phobius"/>
    </source>
</evidence>
<dbReference type="InterPro" id="IPR006480">
    <property type="entry name" value="Phage_holin_4_1"/>
</dbReference>
<organism evidence="6 7">
    <name type="scientific">Megasphaera elsdenii</name>
    <dbReference type="NCBI Taxonomy" id="907"/>
    <lineage>
        <taxon>Bacteria</taxon>
        <taxon>Bacillati</taxon>
        <taxon>Bacillota</taxon>
        <taxon>Negativicutes</taxon>
        <taxon>Veillonellales</taxon>
        <taxon>Veillonellaceae</taxon>
        <taxon>Megasphaera</taxon>
    </lineage>
</organism>
<dbReference type="GO" id="GO:0016020">
    <property type="term" value="C:membrane"/>
    <property type="evidence" value="ECO:0007669"/>
    <property type="project" value="UniProtKB-SubCell"/>
</dbReference>
<keyword evidence="3 5" id="KW-1133">Transmembrane helix</keyword>
<feature type="transmembrane region" description="Helical" evidence="5">
    <location>
        <begin position="43"/>
        <end position="61"/>
    </location>
</feature>
<proteinExistence type="predicted"/>